<feature type="compositionally biased region" description="Basic and acidic residues" evidence="1">
    <location>
        <begin position="31"/>
        <end position="41"/>
    </location>
</feature>
<dbReference type="Gene3D" id="2.60.40.10">
    <property type="entry name" value="Immunoglobulins"/>
    <property type="match status" value="1"/>
</dbReference>
<evidence type="ECO:0000313" key="2">
    <source>
        <dbReference type="EMBL" id="MEQ2159592.1"/>
    </source>
</evidence>
<reference evidence="2 3" key="1">
    <citation type="submission" date="2021-06" db="EMBL/GenBank/DDBJ databases">
        <authorList>
            <person name="Palmer J.M."/>
        </authorList>
    </citation>
    <scope>NUCLEOTIDE SEQUENCE [LARGE SCALE GENOMIC DNA]</scope>
    <source>
        <strain evidence="2 3">GA_2019</strain>
        <tissue evidence="2">Muscle</tissue>
    </source>
</reference>
<accession>A0ABV0MKL6</accession>
<gene>
    <name evidence="2" type="ORF">GOODEAATRI_024596</name>
</gene>
<name>A0ABV0MKL6_9TELE</name>
<organism evidence="2 3">
    <name type="scientific">Goodea atripinnis</name>
    <dbReference type="NCBI Taxonomy" id="208336"/>
    <lineage>
        <taxon>Eukaryota</taxon>
        <taxon>Metazoa</taxon>
        <taxon>Chordata</taxon>
        <taxon>Craniata</taxon>
        <taxon>Vertebrata</taxon>
        <taxon>Euteleostomi</taxon>
        <taxon>Actinopterygii</taxon>
        <taxon>Neopterygii</taxon>
        <taxon>Teleostei</taxon>
        <taxon>Neoteleostei</taxon>
        <taxon>Acanthomorphata</taxon>
        <taxon>Ovalentaria</taxon>
        <taxon>Atherinomorphae</taxon>
        <taxon>Cyprinodontiformes</taxon>
        <taxon>Goodeidae</taxon>
        <taxon>Goodea</taxon>
    </lineage>
</organism>
<dbReference type="SUPFAM" id="SSF49265">
    <property type="entry name" value="Fibronectin type III"/>
    <property type="match status" value="1"/>
</dbReference>
<keyword evidence="3" id="KW-1185">Reference proteome</keyword>
<dbReference type="InterPro" id="IPR003961">
    <property type="entry name" value="FN3_dom"/>
</dbReference>
<evidence type="ECO:0000313" key="3">
    <source>
        <dbReference type="Proteomes" id="UP001476798"/>
    </source>
</evidence>
<dbReference type="CDD" id="cd00063">
    <property type="entry name" value="FN3"/>
    <property type="match status" value="1"/>
</dbReference>
<evidence type="ECO:0008006" key="4">
    <source>
        <dbReference type="Google" id="ProtNLM"/>
    </source>
</evidence>
<protein>
    <recommendedName>
        <fullName evidence="4">Fibronectin type-III domain-containing protein</fullName>
    </recommendedName>
</protein>
<evidence type="ECO:0000256" key="1">
    <source>
        <dbReference type="SAM" id="MobiDB-lite"/>
    </source>
</evidence>
<dbReference type="Proteomes" id="UP001476798">
    <property type="component" value="Unassembled WGS sequence"/>
</dbReference>
<sequence>MKRPPDKMDVIAARHQQACREQPSPPESSCVEERRSDKEMGGRAPSLISELRVEKIEEKSITLVWREPSYPNSSRTEYEVKYYEKVKEPLEPFWS</sequence>
<feature type="region of interest" description="Disordered" evidence="1">
    <location>
        <begin position="15"/>
        <end position="46"/>
    </location>
</feature>
<proteinExistence type="predicted"/>
<dbReference type="InterPro" id="IPR036116">
    <property type="entry name" value="FN3_sf"/>
</dbReference>
<dbReference type="InterPro" id="IPR013783">
    <property type="entry name" value="Ig-like_fold"/>
</dbReference>
<dbReference type="EMBL" id="JAHRIO010002774">
    <property type="protein sequence ID" value="MEQ2159592.1"/>
    <property type="molecule type" value="Genomic_DNA"/>
</dbReference>
<comment type="caution">
    <text evidence="2">The sequence shown here is derived from an EMBL/GenBank/DDBJ whole genome shotgun (WGS) entry which is preliminary data.</text>
</comment>